<comment type="function">
    <text evidence="8">ATP-binding (A) component of a common energy-coupling factor (ECF) ABC-transporter complex.</text>
</comment>
<protein>
    <recommendedName>
        <fullName evidence="8">Energy-coupling factor transporter ATP-binding protein EcfA2</fullName>
        <ecNumber evidence="8">7.-.-.-</ecNumber>
    </recommendedName>
</protein>
<dbReference type="InterPro" id="IPR017871">
    <property type="entry name" value="ABC_transporter-like_CS"/>
</dbReference>
<comment type="subcellular location">
    <subcellularLocation>
        <location evidence="1 8">Cell membrane</location>
        <topology evidence="1 8">Peripheral membrane protein</topology>
    </subcellularLocation>
</comment>
<dbReference type="InterPro" id="IPR050095">
    <property type="entry name" value="ECF_ABC_transporter_ATP-bd"/>
</dbReference>
<dbReference type="EMBL" id="CP097121">
    <property type="protein sequence ID" value="USS90789.1"/>
    <property type="molecule type" value="Genomic_DNA"/>
</dbReference>
<evidence type="ECO:0000313" key="10">
    <source>
        <dbReference type="EMBL" id="USS90789.1"/>
    </source>
</evidence>
<dbReference type="PROSITE" id="PS00211">
    <property type="entry name" value="ABC_TRANSPORTER_1"/>
    <property type="match status" value="1"/>
</dbReference>
<keyword evidence="6" id="KW-1278">Translocase</keyword>
<dbReference type="Proteomes" id="UP001056164">
    <property type="component" value="Chromosome"/>
</dbReference>
<dbReference type="InterPro" id="IPR027417">
    <property type="entry name" value="P-loop_NTPase"/>
</dbReference>
<dbReference type="RefSeq" id="WP_252795286.1">
    <property type="nucleotide sequence ID" value="NZ_CP097121.1"/>
</dbReference>
<evidence type="ECO:0000313" key="11">
    <source>
        <dbReference type="Proteomes" id="UP001056164"/>
    </source>
</evidence>
<evidence type="ECO:0000256" key="5">
    <source>
        <dbReference type="ARBA" id="ARBA00022840"/>
    </source>
</evidence>
<keyword evidence="7 8" id="KW-0472">Membrane</keyword>
<keyword evidence="11" id="KW-1185">Reference proteome</keyword>
<dbReference type="InterPro" id="IPR015856">
    <property type="entry name" value="ABC_transpr_CbiO/EcfA_su"/>
</dbReference>
<dbReference type="CDD" id="cd03225">
    <property type="entry name" value="ABC_cobalt_CbiO_domain1"/>
    <property type="match status" value="1"/>
</dbReference>
<dbReference type="PROSITE" id="PS50893">
    <property type="entry name" value="ABC_TRANSPORTER_2"/>
    <property type="match status" value="1"/>
</dbReference>
<evidence type="ECO:0000256" key="3">
    <source>
        <dbReference type="ARBA" id="ARBA00022475"/>
    </source>
</evidence>
<evidence type="ECO:0000256" key="8">
    <source>
        <dbReference type="RuleBase" id="RU365104"/>
    </source>
</evidence>
<dbReference type="SUPFAM" id="SSF52540">
    <property type="entry name" value="P-loop containing nucleoside triphosphate hydrolases"/>
    <property type="match status" value="1"/>
</dbReference>
<evidence type="ECO:0000259" key="9">
    <source>
        <dbReference type="PROSITE" id="PS50893"/>
    </source>
</evidence>
<keyword evidence="5 8" id="KW-0067">ATP-binding</keyword>
<dbReference type="EC" id="7.-.-.-" evidence="8"/>
<name>A0ABY5BWA3_9LACO</name>
<comment type="similarity">
    <text evidence="8">Belongs to the ABC transporter superfamily. Energy-coupling factor EcfA family.</text>
</comment>
<organism evidence="10 11">
    <name type="scientific">Fructilactobacillus carniphilus</name>
    <dbReference type="NCBI Taxonomy" id="2940297"/>
    <lineage>
        <taxon>Bacteria</taxon>
        <taxon>Bacillati</taxon>
        <taxon>Bacillota</taxon>
        <taxon>Bacilli</taxon>
        <taxon>Lactobacillales</taxon>
        <taxon>Lactobacillaceae</taxon>
        <taxon>Fructilactobacillus</taxon>
    </lineage>
</organism>
<keyword evidence="2 8" id="KW-0813">Transport</keyword>
<proteinExistence type="inferred from homology"/>
<evidence type="ECO:0000256" key="4">
    <source>
        <dbReference type="ARBA" id="ARBA00022741"/>
    </source>
</evidence>
<dbReference type="Pfam" id="PF00005">
    <property type="entry name" value="ABC_tran"/>
    <property type="match status" value="1"/>
</dbReference>
<keyword evidence="3 8" id="KW-1003">Cell membrane</keyword>
<dbReference type="InterPro" id="IPR003593">
    <property type="entry name" value="AAA+_ATPase"/>
</dbReference>
<dbReference type="SMART" id="SM00382">
    <property type="entry name" value="AAA"/>
    <property type="match status" value="1"/>
</dbReference>
<dbReference type="NCBIfam" id="TIGR04521">
    <property type="entry name" value="ECF_ATPase_2"/>
    <property type="match status" value="1"/>
</dbReference>
<dbReference type="InterPro" id="IPR030946">
    <property type="entry name" value="EcfA2"/>
</dbReference>
<reference evidence="10" key="1">
    <citation type="submission" date="2022-05" db="EMBL/GenBank/DDBJ databases">
        <authorList>
            <person name="Oliphant S.A."/>
            <person name="Watson-Haigh N.S."/>
            <person name="Sumby K.M."/>
            <person name="Gardner J.M."/>
            <person name="Jiranek V."/>
        </authorList>
    </citation>
    <scope>NUCLEOTIDE SEQUENCE</scope>
    <source>
        <strain evidence="10">KI4_A6</strain>
    </source>
</reference>
<dbReference type="PANTHER" id="PTHR43553">
    <property type="entry name" value="HEAVY METAL TRANSPORTER"/>
    <property type="match status" value="1"/>
</dbReference>
<comment type="subunit">
    <text evidence="8">Forms a stable energy-coupling factor (ECF) transporter complex composed of 2 membrane-embedded substrate-binding proteins (S component), 2 ATP-binding proteins (A component) and 2 transmembrane proteins (T component).</text>
</comment>
<feature type="domain" description="ABC transporter" evidence="9">
    <location>
        <begin position="5"/>
        <end position="248"/>
    </location>
</feature>
<evidence type="ECO:0000256" key="6">
    <source>
        <dbReference type="ARBA" id="ARBA00022967"/>
    </source>
</evidence>
<dbReference type="PANTHER" id="PTHR43553:SF27">
    <property type="entry name" value="ENERGY-COUPLING FACTOR TRANSPORTER ATP-BINDING PROTEIN ECFA2"/>
    <property type="match status" value="1"/>
</dbReference>
<evidence type="ECO:0000256" key="7">
    <source>
        <dbReference type="ARBA" id="ARBA00023136"/>
    </source>
</evidence>
<accession>A0ABY5BWA3</accession>
<evidence type="ECO:0000256" key="2">
    <source>
        <dbReference type="ARBA" id="ARBA00022448"/>
    </source>
</evidence>
<dbReference type="InterPro" id="IPR003439">
    <property type="entry name" value="ABC_transporter-like_ATP-bd"/>
</dbReference>
<dbReference type="Gene3D" id="3.40.50.300">
    <property type="entry name" value="P-loop containing nucleotide triphosphate hydrolases"/>
    <property type="match status" value="1"/>
</dbReference>
<evidence type="ECO:0000256" key="1">
    <source>
        <dbReference type="ARBA" id="ARBA00004202"/>
    </source>
</evidence>
<sequence>MAHQVTLKHVNYTYGEKTPVVHQALRDVSLTVEQGDFVTIIGTTGSGKSTLIKLLNGLQFAQSGTVEVLGVTLHPKVKAAALKQLRSQVGMVFQSPEQQLFADSVLQDVQFGPLNFGASPTEAEQQARASLDQVGIPTELLDRSPFELSGGQMRRVAIAGVLASQPRVLVLDEPTVGLDGRGRRSILEMLRRLNQEHHITIIMITHEMDIVARYAQRVVVMKHGRIEQDTTPRQFFQTTQNQFVLPGAVRVGRALQANGVAFDQLPLTRRELVASIVHRLAKGGTA</sequence>
<keyword evidence="4 8" id="KW-0547">Nucleotide-binding</keyword>
<gene>
    <name evidence="10" type="ORF">M3M37_00755</name>
</gene>